<dbReference type="PANTHER" id="PTHR16166">
    <property type="entry name" value="VACUOLAR PROTEIN SORTING-ASSOCIATED PROTEIN VPS13"/>
    <property type="match status" value="1"/>
</dbReference>
<dbReference type="VEuPathDB" id="VectorBase:RSAN_028443"/>
<comment type="caution">
    <text evidence="4">The sequence shown here is derived from an EMBL/GenBank/DDBJ whole genome shotgun (WGS) entry which is preliminary data.</text>
</comment>
<feature type="domain" description="Chorein N-terminal" evidence="3">
    <location>
        <begin position="1"/>
        <end position="729"/>
    </location>
</feature>
<keyword evidence="5" id="KW-1185">Reference proteome</keyword>
<evidence type="ECO:0000313" key="4">
    <source>
        <dbReference type="EMBL" id="KAH7956488.1"/>
    </source>
</evidence>
<feature type="compositionally biased region" description="Acidic residues" evidence="2">
    <location>
        <begin position="464"/>
        <end position="474"/>
    </location>
</feature>
<gene>
    <name evidence="4" type="ORF">HPB52_010111</name>
</gene>
<dbReference type="Proteomes" id="UP000821837">
    <property type="component" value="Unassembled WGS sequence"/>
</dbReference>
<dbReference type="GO" id="GO:0007005">
    <property type="term" value="P:mitochondrion organization"/>
    <property type="evidence" value="ECO:0007669"/>
    <property type="project" value="TreeGrafter"/>
</dbReference>
<dbReference type="InterPro" id="IPR026854">
    <property type="entry name" value="VPS13_N"/>
</dbReference>
<feature type="region of interest" description="Disordered" evidence="2">
    <location>
        <begin position="1743"/>
        <end position="1770"/>
    </location>
</feature>
<protein>
    <recommendedName>
        <fullName evidence="3">Chorein N-terminal domain-containing protein</fullName>
    </recommendedName>
</protein>
<dbReference type="GO" id="GO:0045053">
    <property type="term" value="P:protein retention in Golgi apparatus"/>
    <property type="evidence" value="ECO:0007669"/>
    <property type="project" value="TreeGrafter"/>
</dbReference>
<dbReference type="EMBL" id="JABSTV010001250">
    <property type="protein sequence ID" value="KAH7956488.1"/>
    <property type="molecule type" value="Genomic_DNA"/>
</dbReference>
<feature type="region of interest" description="Disordered" evidence="2">
    <location>
        <begin position="1680"/>
        <end position="1703"/>
    </location>
</feature>
<reference evidence="4" key="1">
    <citation type="journal article" date="2020" name="Cell">
        <title>Large-Scale Comparative Analyses of Tick Genomes Elucidate Their Genetic Diversity and Vector Capacities.</title>
        <authorList>
            <consortium name="Tick Genome and Microbiome Consortium (TIGMIC)"/>
            <person name="Jia N."/>
            <person name="Wang J."/>
            <person name="Shi W."/>
            <person name="Du L."/>
            <person name="Sun Y."/>
            <person name="Zhan W."/>
            <person name="Jiang J.F."/>
            <person name="Wang Q."/>
            <person name="Zhang B."/>
            <person name="Ji P."/>
            <person name="Bell-Sakyi L."/>
            <person name="Cui X.M."/>
            <person name="Yuan T.T."/>
            <person name="Jiang B.G."/>
            <person name="Yang W.F."/>
            <person name="Lam T.T."/>
            <person name="Chang Q.C."/>
            <person name="Ding S.J."/>
            <person name="Wang X.J."/>
            <person name="Zhu J.G."/>
            <person name="Ruan X.D."/>
            <person name="Zhao L."/>
            <person name="Wei J.T."/>
            <person name="Ye R.Z."/>
            <person name="Que T.C."/>
            <person name="Du C.H."/>
            <person name="Zhou Y.H."/>
            <person name="Cheng J.X."/>
            <person name="Dai P.F."/>
            <person name="Guo W.B."/>
            <person name="Han X.H."/>
            <person name="Huang E.J."/>
            <person name="Li L.F."/>
            <person name="Wei W."/>
            <person name="Gao Y.C."/>
            <person name="Liu J.Z."/>
            <person name="Shao H.Z."/>
            <person name="Wang X."/>
            <person name="Wang C.C."/>
            <person name="Yang T.C."/>
            <person name="Huo Q.B."/>
            <person name="Li W."/>
            <person name="Chen H.Y."/>
            <person name="Chen S.E."/>
            <person name="Zhou L.G."/>
            <person name="Ni X.B."/>
            <person name="Tian J.H."/>
            <person name="Sheng Y."/>
            <person name="Liu T."/>
            <person name="Pan Y.S."/>
            <person name="Xia L.Y."/>
            <person name="Li J."/>
            <person name="Zhao F."/>
            <person name="Cao W.C."/>
        </authorList>
    </citation>
    <scope>NUCLEOTIDE SEQUENCE</scope>
    <source>
        <strain evidence="4">Rsan-2018</strain>
    </source>
</reference>
<feature type="region of interest" description="Disordered" evidence="2">
    <location>
        <begin position="1026"/>
        <end position="1045"/>
    </location>
</feature>
<reference evidence="4" key="2">
    <citation type="submission" date="2021-09" db="EMBL/GenBank/DDBJ databases">
        <authorList>
            <person name="Jia N."/>
            <person name="Wang J."/>
            <person name="Shi W."/>
            <person name="Du L."/>
            <person name="Sun Y."/>
            <person name="Zhan W."/>
            <person name="Jiang J."/>
            <person name="Wang Q."/>
            <person name="Zhang B."/>
            <person name="Ji P."/>
            <person name="Sakyi L.B."/>
            <person name="Cui X."/>
            <person name="Yuan T."/>
            <person name="Jiang B."/>
            <person name="Yang W."/>
            <person name="Lam T.T.-Y."/>
            <person name="Chang Q."/>
            <person name="Ding S."/>
            <person name="Wang X."/>
            <person name="Zhu J."/>
            <person name="Ruan X."/>
            <person name="Zhao L."/>
            <person name="Wei J."/>
            <person name="Que T."/>
            <person name="Du C."/>
            <person name="Cheng J."/>
            <person name="Dai P."/>
            <person name="Han X."/>
            <person name="Huang E."/>
            <person name="Gao Y."/>
            <person name="Liu J."/>
            <person name="Shao H."/>
            <person name="Ye R."/>
            <person name="Li L."/>
            <person name="Wei W."/>
            <person name="Wang X."/>
            <person name="Wang C."/>
            <person name="Huo Q."/>
            <person name="Li W."/>
            <person name="Guo W."/>
            <person name="Chen H."/>
            <person name="Chen S."/>
            <person name="Zhou L."/>
            <person name="Zhou L."/>
            <person name="Ni X."/>
            <person name="Tian J."/>
            <person name="Zhou Y."/>
            <person name="Sheng Y."/>
            <person name="Liu T."/>
            <person name="Pan Y."/>
            <person name="Xia L."/>
            <person name="Li J."/>
            <person name="Zhao F."/>
            <person name="Cao W."/>
        </authorList>
    </citation>
    <scope>NUCLEOTIDE SEQUENCE</scope>
    <source>
        <strain evidence="4">Rsan-2018</strain>
        <tissue evidence="4">Larvae</tissue>
    </source>
</reference>
<keyword evidence="1" id="KW-0813">Transport</keyword>
<evidence type="ECO:0000256" key="1">
    <source>
        <dbReference type="ARBA" id="ARBA00022448"/>
    </source>
</evidence>
<name>A0A9D4PVM4_RHISA</name>
<accession>A0A9D4PVM4</accession>
<feature type="region of interest" description="Disordered" evidence="2">
    <location>
        <begin position="453"/>
        <end position="475"/>
    </location>
</feature>
<proteinExistence type="predicted"/>
<dbReference type="GO" id="GO:0006623">
    <property type="term" value="P:protein targeting to vacuole"/>
    <property type="evidence" value="ECO:0007669"/>
    <property type="project" value="TreeGrafter"/>
</dbReference>
<organism evidence="4 5">
    <name type="scientific">Rhipicephalus sanguineus</name>
    <name type="common">Brown dog tick</name>
    <name type="synonym">Ixodes sanguineus</name>
    <dbReference type="NCBI Taxonomy" id="34632"/>
    <lineage>
        <taxon>Eukaryota</taxon>
        <taxon>Metazoa</taxon>
        <taxon>Ecdysozoa</taxon>
        <taxon>Arthropoda</taxon>
        <taxon>Chelicerata</taxon>
        <taxon>Arachnida</taxon>
        <taxon>Acari</taxon>
        <taxon>Parasitiformes</taxon>
        <taxon>Ixodida</taxon>
        <taxon>Ixodoidea</taxon>
        <taxon>Ixodidae</taxon>
        <taxon>Rhipicephalinae</taxon>
        <taxon>Rhipicephalus</taxon>
        <taxon>Rhipicephalus</taxon>
    </lineage>
</organism>
<evidence type="ECO:0000256" key="2">
    <source>
        <dbReference type="SAM" id="MobiDB-lite"/>
    </source>
</evidence>
<dbReference type="PANTHER" id="PTHR16166:SF141">
    <property type="entry name" value="INTERMEMBRANE LIPID TRANSFER PROTEIN VPS13D"/>
    <property type="match status" value="1"/>
</dbReference>
<evidence type="ECO:0000313" key="5">
    <source>
        <dbReference type="Proteomes" id="UP000821837"/>
    </source>
</evidence>
<dbReference type="Pfam" id="PF12624">
    <property type="entry name" value="VPS13_N"/>
    <property type="match status" value="1"/>
</dbReference>
<evidence type="ECO:0000259" key="3">
    <source>
        <dbReference type="Pfam" id="PF12624"/>
    </source>
</evidence>
<sequence length="1918" mass="212140">MLEGLAAWVLNTYVGGYVENLNTHQLSIGLLRGQVELENLPLKKDAFRHLLLPLEIKAGFIGKLSLKIPVTRLRSEPWLITIEQLYIVIGPVSLDDYDEVREDQVLQNTKISKLDAMEAKWKASYESKQEPSYYAYSYAAWLTCGTSVMSNIIKNLQFKIKDIHIRYEDDCTDPQNPFACGVTIQTLSSQAAAADEAPAQGPVSGAADDVAHQSVQLSGFAVYWDSDVTLLGGLDILAMAEAMKKQQTHALSTARTVRPHSYLLATTSFQAQISRNCSPQPLRVRSKPRLTCNLQLDKFSITLNEEQYRQMVFCFRELERINVSWKYRRWRPSVGINGNASLWWQYASQAHIHHLTKKRSQATWEFALQRAKDVKRYVDVYHCHLAKPECLTTEMQKEKNALEQQLEFETLLSLRELVIQKVRREQSSWPSEPRGQGVLQYWFPGWTGWYTKQDEASQPPSAEVTEDEASDIDDASSISTSLTTRLRQLAEEEILDALDSVDRDTFLMRDAVFARVCFSLSQCGLTLVGRHRVAPNMGAGDEVMQPLVELRFAEVTVDVESRPRLGSFLFAARLGSLHLQDRTAPNSAYPYMLSPHAVEQVHMFPKALPLDGTKTQPSIFKFLPFTSPSAAPFGISLMHSQKTDFPSVPLFELTYEKKPLGSNADHSLTVNTQSLDVVYNPSTIRTVKQFFTLFNYEGSSSSGGPLNLSAAARTRYEMFKKHTKEELRHHWDLMLEGEESTVLIDLGRVQFSNSSAPPEASCANVEDISDDEADFKTPCSSPPGQEELETVVSSPVKETAMSDADIYSHMYKKYTLNLQDMQVLIGSGKDSWKFAQSKGTSRMHVLDRFSITIQVERRLLATDDPHWPSVILNMKLPRLTAHVNEQKVHAMQMCLSRLRESTSTRPAGWSSQGPSSPCASAIDLDKAFQQEGMSEGSFANRSKESHDTSLLLVAQCSIEQMCLEVQSRGRCIAELQVSGIHATFSKTPHDLSVTMSVHGLLLVDALQTYGPDFELLVASHKHVSMDSRSGSIRDSDPNSPMSPSTPPLLAMHTAAPPMQTIAVPKVLSAILSTLQSSPPKVLMDRQRISPIGMLDAHEADALINVEISILNVPSTSTNDASEQLFIAAVQFNNLDVIGKSAPNHISSLQLTFDFHRFNVLLLRAVSKKGSVSGQKVATATVSGARIQASIGSSLEIQGTLGGLQVCDLISEKTLHRRIVSMGSDPHLGHGLHYLLGKHHHAELYGSLPLAGQDSANTEKAFEFTIKRYGAQSKQTESECLEVVARMASVCYTHSPLLLHELASCAVEFKHCISMLAQSIKNAATEVALGIVNLPAQSMAFSFHVCPPDSVTTPTLQREISLNEPSDVQAALPLDVKLDILLQTPVIVLPCSPSSRDVLVAHLGRISLQNTNSSVLQSAQFAFNSCDPHKAGLFFVQFRDVNLYSLNIDENLAAVSGKTGPAVDLPPADSLPVVDLYSCQSHGRPILHDTIIEFTVQYKQPLEELDIGWFSEDQGNVGDTSVQPKTQPTLEVSGTVINVLKFAVTKYQYELLLQSTKNMTYCKDIGSEEDDMAESLHISSSWDELASKDLHCERERPQQSLVNVVEDGSRQMAFNYHVNFVLPELVINICSDLCNDKQDLVALSFQEFVVNYEQDSPYETLVQLALKGVIMEDLVESPESSHRYLIRSSNPEEEAGDSKDVRPPKSDFISFSCPDMTYHIPTIPAHPSLPDRLCTQNVFQAHLKKSKPSGNPRDLRGTALQPTPKTLEKREGERARTVLLLANHSSRPSYITATLAGSPGARVAIATIGTHREHFVGRVHFHGDDERIDDAFHELSSLFPAAVSPEVSADDFEEADCNVQAVASLADEDIVAAVAGTQDAQADSSSGDKDRLDEAAATRAYSAAEVAAALIRHFCGDME</sequence>
<dbReference type="InterPro" id="IPR026847">
    <property type="entry name" value="VPS13"/>
</dbReference>